<dbReference type="RefSeq" id="WP_216415448.1">
    <property type="nucleotide sequence ID" value="NZ_JAHLQK010000002.1"/>
</dbReference>
<dbReference type="EMBL" id="JAHLQK010000002">
    <property type="protein sequence ID" value="MBU5675959.1"/>
    <property type="molecule type" value="Genomic_DNA"/>
</dbReference>
<keyword evidence="3" id="KW-0804">Transcription</keyword>
<dbReference type="PANTHER" id="PTHR43280">
    <property type="entry name" value="ARAC-FAMILY TRANSCRIPTIONAL REGULATOR"/>
    <property type="match status" value="1"/>
</dbReference>
<dbReference type="InterPro" id="IPR018062">
    <property type="entry name" value="HTH_AraC-typ_CS"/>
</dbReference>
<accession>A0ABS6G0T8</accession>
<dbReference type="PANTHER" id="PTHR43280:SF28">
    <property type="entry name" value="HTH-TYPE TRANSCRIPTIONAL ACTIVATOR RHAS"/>
    <property type="match status" value="1"/>
</dbReference>
<reference evidence="5 6" key="1">
    <citation type="submission" date="2021-06" db="EMBL/GenBank/DDBJ databases">
        <authorList>
            <person name="Sun Q."/>
            <person name="Li D."/>
        </authorList>
    </citation>
    <scope>NUCLEOTIDE SEQUENCE [LARGE SCALE GENOMIC DNA]</scope>
    <source>
        <strain evidence="5 6">MSJ-5</strain>
    </source>
</reference>
<sequence>MSLHTSHSKEIYNFHIRKAMDYTKNNYHKDLSLDYISSYLNLNKCYFCDLFKKETGKTYSRFLNEVRIEKSKSLLLNTNLSVLEVALSVGYNNQNYYNMSFKRLTGITPLKYRNMPV</sequence>
<name>A0ABS6G0T8_9FIRM</name>
<protein>
    <submittedName>
        <fullName evidence="5">AraC family transcriptional regulator</fullName>
    </submittedName>
</protein>
<keyword evidence="6" id="KW-1185">Reference proteome</keyword>
<dbReference type="SMART" id="SM00342">
    <property type="entry name" value="HTH_ARAC"/>
    <property type="match status" value="1"/>
</dbReference>
<dbReference type="PROSITE" id="PS00041">
    <property type="entry name" value="HTH_ARAC_FAMILY_1"/>
    <property type="match status" value="1"/>
</dbReference>
<evidence type="ECO:0000256" key="3">
    <source>
        <dbReference type="ARBA" id="ARBA00023163"/>
    </source>
</evidence>
<dbReference type="Pfam" id="PF12833">
    <property type="entry name" value="HTH_18"/>
    <property type="match status" value="1"/>
</dbReference>
<dbReference type="InterPro" id="IPR018060">
    <property type="entry name" value="HTH_AraC"/>
</dbReference>
<evidence type="ECO:0000313" key="5">
    <source>
        <dbReference type="EMBL" id="MBU5675959.1"/>
    </source>
</evidence>
<keyword evidence="2" id="KW-0238">DNA-binding</keyword>
<proteinExistence type="predicted"/>
<organism evidence="5 6">
    <name type="scientific">Alkaliphilus flagellatus</name>
    <dbReference type="NCBI Taxonomy" id="2841507"/>
    <lineage>
        <taxon>Bacteria</taxon>
        <taxon>Bacillati</taxon>
        <taxon>Bacillota</taxon>
        <taxon>Clostridia</taxon>
        <taxon>Peptostreptococcales</taxon>
        <taxon>Natronincolaceae</taxon>
        <taxon>Alkaliphilus</taxon>
    </lineage>
</organism>
<gene>
    <name evidence="5" type="ORF">KQI88_05985</name>
</gene>
<evidence type="ECO:0000313" key="6">
    <source>
        <dbReference type="Proteomes" id="UP000779508"/>
    </source>
</evidence>
<feature type="domain" description="HTH araC/xylS-type" evidence="4">
    <location>
        <begin position="17"/>
        <end position="115"/>
    </location>
</feature>
<evidence type="ECO:0000259" key="4">
    <source>
        <dbReference type="PROSITE" id="PS01124"/>
    </source>
</evidence>
<comment type="caution">
    <text evidence="5">The sequence shown here is derived from an EMBL/GenBank/DDBJ whole genome shotgun (WGS) entry which is preliminary data.</text>
</comment>
<keyword evidence="1" id="KW-0805">Transcription regulation</keyword>
<dbReference type="Proteomes" id="UP000779508">
    <property type="component" value="Unassembled WGS sequence"/>
</dbReference>
<dbReference type="PROSITE" id="PS01124">
    <property type="entry name" value="HTH_ARAC_FAMILY_2"/>
    <property type="match status" value="1"/>
</dbReference>
<evidence type="ECO:0000256" key="2">
    <source>
        <dbReference type="ARBA" id="ARBA00023125"/>
    </source>
</evidence>
<evidence type="ECO:0000256" key="1">
    <source>
        <dbReference type="ARBA" id="ARBA00023015"/>
    </source>
</evidence>